<dbReference type="AlphaFoldDB" id="A0AAV1SLD3"/>
<evidence type="ECO:0000313" key="1">
    <source>
        <dbReference type="EMBL" id="CAK7353364.1"/>
    </source>
</evidence>
<protein>
    <submittedName>
        <fullName evidence="1">Uncharacterized protein</fullName>
    </submittedName>
</protein>
<gene>
    <name evidence="1" type="ORF">DCAF_LOCUS24690</name>
</gene>
<keyword evidence="2" id="KW-1185">Reference proteome</keyword>
<sequence>FIKRKTQKEENKYDDWIARIKKKKMTKAERRPVINLGSRKGTKKFRCRDLNPDFRAS</sequence>
<proteinExistence type="predicted"/>
<dbReference type="Proteomes" id="UP001314170">
    <property type="component" value="Unassembled WGS sequence"/>
</dbReference>
<comment type="caution">
    <text evidence="1">The sequence shown here is derived from an EMBL/GenBank/DDBJ whole genome shotgun (WGS) entry which is preliminary data.</text>
</comment>
<feature type="non-terminal residue" evidence="1">
    <location>
        <position position="1"/>
    </location>
</feature>
<dbReference type="EMBL" id="CAWUPB010001194">
    <property type="protein sequence ID" value="CAK7353364.1"/>
    <property type="molecule type" value="Genomic_DNA"/>
</dbReference>
<organism evidence="1 2">
    <name type="scientific">Dovyalis caffra</name>
    <dbReference type="NCBI Taxonomy" id="77055"/>
    <lineage>
        <taxon>Eukaryota</taxon>
        <taxon>Viridiplantae</taxon>
        <taxon>Streptophyta</taxon>
        <taxon>Embryophyta</taxon>
        <taxon>Tracheophyta</taxon>
        <taxon>Spermatophyta</taxon>
        <taxon>Magnoliopsida</taxon>
        <taxon>eudicotyledons</taxon>
        <taxon>Gunneridae</taxon>
        <taxon>Pentapetalae</taxon>
        <taxon>rosids</taxon>
        <taxon>fabids</taxon>
        <taxon>Malpighiales</taxon>
        <taxon>Salicaceae</taxon>
        <taxon>Flacourtieae</taxon>
        <taxon>Dovyalis</taxon>
    </lineage>
</organism>
<evidence type="ECO:0000313" key="2">
    <source>
        <dbReference type="Proteomes" id="UP001314170"/>
    </source>
</evidence>
<reference evidence="1 2" key="1">
    <citation type="submission" date="2024-01" db="EMBL/GenBank/DDBJ databases">
        <authorList>
            <person name="Waweru B."/>
        </authorList>
    </citation>
    <scope>NUCLEOTIDE SEQUENCE [LARGE SCALE GENOMIC DNA]</scope>
</reference>
<accession>A0AAV1SLD3</accession>
<name>A0AAV1SLD3_9ROSI</name>